<dbReference type="SUPFAM" id="SSF52833">
    <property type="entry name" value="Thioredoxin-like"/>
    <property type="match status" value="1"/>
</dbReference>
<dbReference type="InterPro" id="IPR050553">
    <property type="entry name" value="Thioredoxin_ResA/DsbE_sf"/>
</dbReference>
<evidence type="ECO:0000313" key="2">
    <source>
        <dbReference type="EMBL" id="AGH42236.1"/>
    </source>
</evidence>
<dbReference type="EMBL" id="CP003837">
    <property type="protein sequence ID" value="AGH42236.1"/>
    <property type="molecule type" value="Genomic_DNA"/>
</dbReference>
<dbReference type="PANTHER" id="PTHR42852">
    <property type="entry name" value="THIOL:DISULFIDE INTERCHANGE PROTEIN DSBE"/>
    <property type="match status" value="1"/>
</dbReference>
<dbReference type="Proteomes" id="UP000011864">
    <property type="component" value="Chromosome"/>
</dbReference>
<dbReference type="CDD" id="cd02966">
    <property type="entry name" value="TlpA_like_family"/>
    <property type="match status" value="1"/>
</dbReference>
<dbReference type="STRING" id="1129794.C427_0126"/>
<accession>K6ZQN9</accession>
<evidence type="ECO:0000259" key="1">
    <source>
        <dbReference type="PROSITE" id="PS51352"/>
    </source>
</evidence>
<dbReference type="InterPro" id="IPR036249">
    <property type="entry name" value="Thioredoxin-like_sf"/>
</dbReference>
<dbReference type="Pfam" id="PF00578">
    <property type="entry name" value="AhpC-TSA"/>
    <property type="match status" value="1"/>
</dbReference>
<dbReference type="PANTHER" id="PTHR42852:SF18">
    <property type="entry name" value="CHROMOSOME UNDETERMINED SCAFFOLD_47, WHOLE GENOME SHOTGUN SEQUENCE"/>
    <property type="match status" value="1"/>
</dbReference>
<gene>
    <name evidence="2" type="ORF">C427_0126</name>
</gene>
<sequence>MAAPDFAILNVQLPNKLSDLAGQVVYLDFWASWCKPCRQSFPWMNQMQQKYAAQGLQIIAINLDSESSLAKDFLDKVPAQIPIIYDPEGNIASEYQLIGMPSSYLIDKTGKIRFSHKGFFTRTEHLYEQELVLLLNE</sequence>
<keyword evidence="3" id="KW-1185">Reference proteome</keyword>
<dbReference type="Gene3D" id="3.40.30.10">
    <property type="entry name" value="Glutaredoxin"/>
    <property type="match status" value="1"/>
</dbReference>
<feature type="domain" description="Thioredoxin" evidence="1">
    <location>
        <begin position="1"/>
        <end position="136"/>
    </location>
</feature>
<evidence type="ECO:0000313" key="3">
    <source>
        <dbReference type="Proteomes" id="UP000011864"/>
    </source>
</evidence>
<name>K6ZQN9_9ALTE</name>
<proteinExistence type="predicted"/>
<dbReference type="AlphaFoldDB" id="K6ZQN9"/>
<dbReference type="GO" id="GO:0016491">
    <property type="term" value="F:oxidoreductase activity"/>
    <property type="evidence" value="ECO:0007669"/>
    <property type="project" value="InterPro"/>
</dbReference>
<dbReference type="PATRIC" id="fig|1129794.4.peg.122"/>
<dbReference type="OrthoDB" id="9799347at2"/>
<dbReference type="PROSITE" id="PS51352">
    <property type="entry name" value="THIOREDOXIN_2"/>
    <property type="match status" value="1"/>
</dbReference>
<organism evidence="2 3">
    <name type="scientific">Paraglaciecola psychrophila 170</name>
    <dbReference type="NCBI Taxonomy" id="1129794"/>
    <lineage>
        <taxon>Bacteria</taxon>
        <taxon>Pseudomonadati</taxon>
        <taxon>Pseudomonadota</taxon>
        <taxon>Gammaproteobacteria</taxon>
        <taxon>Alteromonadales</taxon>
        <taxon>Alteromonadaceae</taxon>
        <taxon>Paraglaciecola</taxon>
    </lineage>
</organism>
<dbReference type="InterPro" id="IPR013766">
    <property type="entry name" value="Thioredoxin_domain"/>
</dbReference>
<reference evidence="2 3" key="1">
    <citation type="journal article" date="2013" name="Genome Announc.">
        <title>Complete Genome Sequence of Glaciecola psychrophila Strain 170T.</title>
        <authorList>
            <person name="Yin J."/>
            <person name="Chen J."/>
            <person name="Liu G."/>
            <person name="Yu Y."/>
            <person name="Song L."/>
            <person name="Wang X."/>
            <person name="Qu X."/>
        </authorList>
    </citation>
    <scope>NUCLEOTIDE SEQUENCE [LARGE SCALE GENOMIC DNA]</scope>
    <source>
        <strain evidence="2 3">170</strain>
    </source>
</reference>
<dbReference type="KEGG" id="gps:C427_0126"/>
<dbReference type="eggNOG" id="COG0526">
    <property type="taxonomic scope" value="Bacteria"/>
</dbReference>
<dbReference type="InterPro" id="IPR000866">
    <property type="entry name" value="AhpC/TSA"/>
</dbReference>
<dbReference type="RefSeq" id="WP_007639088.1">
    <property type="nucleotide sequence ID" value="NC_020514.1"/>
</dbReference>
<dbReference type="GO" id="GO:0016209">
    <property type="term" value="F:antioxidant activity"/>
    <property type="evidence" value="ECO:0007669"/>
    <property type="project" value="InterPro"/>
</dbReference>
<dbReference type="HOGENOM" id="CLU_042529_11_2_6"/>
<protein>
    <submittedName>
        <fullName evidence="2">Redoxin</fullName>
    </submittedName>
</protein>